<evidence type="ECO:0000313" key="2">
    <source>
        <dbReference type="EMBL" id="MBW71613.1"/>
    </source>
</evidence>
<keyword evidence="1" id="KW-0812">Transmembrane</keyword>
<dbReference type="AlphaFoldDB" id="A0A2M4D218"/>
<feature type="transmembrane region" description="Helical" evidence="1">
    <location>
        <begin position="6"/>
        <end position="24"/>
    </location>
</feature>
<keyword evidence="1" id="KW-0472">Membrane</keyword>
<reference evidence="2" key="1">
    <citation type="submission" date="2018-01" db="EMBL/GenBank/DDBJ databases">
        <title>An insight into the sialome of Amazonian anophelines.</title>
        <authorList>
            <person name="Ribeiro J.M."/>
            <person name="Scarpassa V."/>
            <person name="Calvo E."/>
        </authorList>
    </citation>
    <scope>NUCLEOTIDE SEQUENCE</scope>
</reference>
<name>A0A2M4D218_ANODA</name>
<accession>A0A2M4D218</accession>
<organism evidence="2">
    <name type="scientific">Anopheles darlingi</name>
    <name type="common">Mosquito</name>
    <dbReference type="NCBI Taxonomy" id="43151"/>
    <lineage>
        <taxon>Eukaryota</taxon>
        <taxon>Metazoa</taxon>
        <taxon>Ecdysozoa</taxon>
        <taxon>Arthropoda</taxon>
        <taxon>Hexapoda</taxon>
        <taxon>Insecta</taxon>
        <taxon>Pterygota</taxon>
        <taxon>Neoptera</taxon>
        <taxon>Endopterygota</taxon>
        <taxon>Diptera</taxon>
        <taxon>Nematocera</taxon>
        <taxon>Culicoidea</taxon>
        <taxon>Culicidae</taxon>
        <taxon>Anophelinae</taxon>
        <taxon>Anopheles</taxon>
    </lineage>
</organism>
<evidence type="ECO:0000256" key="1">
    <source>
        <dbReference type="SAM" id="Phobius"/>
    </source>
</evidence>
<keyword evidence="1" id="KW-1133">Transmembrane helix</keyword>
<dbReference type="EMBL" id="GGFL01007435">
    <property type="protein sequence ID" value="MBW71613.1"/>
    <property type="molecule type" value="Transcribed_RNA"/>
</dbReference>
<sequence>MLIIFVLIMLIVFITIIIIIRFTIGLTASDAVVRLTHTTLAVLAPDLAHNGPGHCADVLVTLVQHPATVVGDGGATLTDLLQHVLTDVVRFEQLGCGFYCSCSCCCF</sequence>
<protein>
    <submittedName>
        <fullName evidence="2">Putative secreted protein</fullName>
    </submittedName>
</protein>
<proteinExistence type="predicted"/>